<protein>
    <submittedName>
        <fullName evidence="1">Uncharacterized protein</fullName>
    </submittedName>
</protein>
<organism evidence="1">
    <name type="scientific">Anguilla anguilla</name>
    <name type="common">European freshwater eel</name>
    <name type="synonym">Muraena anguilla</name>
    <dbReference type="NCBI Taxonomy" id="7936"/>
    <lineage>
        <taxon>Eukaryota</taxon>
        <taxon>Metazoa</taxon>
        <taxon>Chordata</taxon>
        <taxon>Craniata</taxon>
        <taxon>Vertebrata</taxon>
        <taxon>Euteleostomi</taxon>
        <taxon>Actinopterygii</taxon>
        <taxon>Neopterygii</taxon>
        <taxon>Teleostei</taxon>
        <taxon>Anguilliformes</taxon>
        <taxon>Anguillidae</taxon>
        <taxon>Anguilla</taxon>
    </lineage>
</organism>
<proteinExistence type="predicted"/>
<evidence type="ECO:0000313" key="1">
    <source>
        <dbReference type="EMBL" id="JAH07339.1"/>
    </source>
</evidence>
<dbReference type="EMBL" id="GBXM01101238">
    <property type="protein sequence ID" value="JAH07339.1"/>
    <property type="molecule type" value="Transcribed_RNA"/>
</dbReference>
<name>A0A0E9PS78_ANGAN</name>
<accession>A0A0E9PS78</accession>
<reference evidence="1" key="2">
    <citation type="journal article" date="2015" name="Fish Shellfish Immunol.">
        <title>Early steps in the European eel (Anguilla anguilla)-Vibrio vulnificus interaction in the gills: Role of the RtxA13 toxin.</title>
        <authorList>
            <person name="Callol A."/>
            <person name="Pajuelo D."/>
            <person name="Ebbesson L."/>
            <person name="Teles M."/>
            <person name="MacKenzie S."/>
            <person name="Amaro C."/>
        </authorList>
    </citation>
    <scope>NUCLEOTIDE SEQUENCE</scope>
</reference>
<sequence>MSDFVFQLIKIALFM</sequence>
<reference evidence="1" key="1">
    <citation type="submission" date="2014-11" db="EMBL/GenBank/DDBJ databases">
        <authorList>
            <person name="Amaro Gonzalez C."/>
        </authorList>
    </citation>
    <scope>NUCLEOTIDE SEQUENCE</scope>
</reference>